<evidence type="ECO:0000313" key="2">
    <source>
        <dbReference type="EMBL" id="GFR43263.1"/>
    </source>
</evidence>
<dbReference type="Proteomes" id="UP001054857">
    <property type="component" value="Unassembled WGS sequence"/>
</dbReference>
<sequence>VSYMAPEYLDNRLGTCSDVYSFGVLLWHMYTGRSPFADCRYEAQVAVGVLSGELALEWPAATPAPLLRLGQACCRREPAERPSVQEVLSALSHMEAHIHHLADTTAATAATAAAIDARAPATAPQHACHRPASLPSHAPHLGAGGGDCGAAALSGPRGGGSTGGGETAP</sequence>
<keyword evidence="3" id="KW-1185">Reference proteome</keyword>
<dbReference type="PANTHER" id="PTHR44329">
    <property type="entry name" value="SERINE/THREONINE-PROTEIN KINASE TNNI3K-RELATED"/>
    <property type="match status" value="1"/>
</dbReference>
<evidence type="ECO:0000259" key="1">
    <source>
        <dbReference type="PROSITE" id="PS50011"/>
    </source>
</evidence>
<dbReference type="SUPFAM" id="SSF56112">
    <property type="entry name" value="Protein kinase-like (PK-like)"/>
    <property type="match status" value="1"/>
</dbReference>
<proteinExistence type="predicted"/>
<dbReference type="AlphaFoldDB" id="A0AAD3HJS1"/>
<dbReference type="Gene3D" id="1.10.510.10">
    <property type="entry name" value="Transferase(Phosphotransferase) domain 1"/>
    <property type="match status" value="1"/>
</dbReference>
<dbReference type="InterPro" id="IPR000719">
    <property type="entry name" value="Prot_kinase_dom"/>
</dbReference>
<accession>A0AAD3HJS1</accession>
<name>A0AAD3HJS1_9CHLO</name>
<feature type="domain" description="Protein kinase" evidence="1">
    <location>
        <begin position="1"/>
        <end position="96"/>
    </location>
</feature>
<dbReference type="InterPro" id="IPR011009">
    <property type="entry name" value="Kinase-like_dom_sf"/>
</dbReference>
<dbReference type="EMBL" id="BMAR01000005">
    <property type="protein sequence ID" value="GFR43263.1"/>
    <property type="molecule type" value="Genomic_DNA"/>
</dbReference>
<evidence type="ECO:0000313" key="3">
    <source>
        <dbReference type="Proteomes" id="UP001054857"/>
    </source>
</evidence>
<organism evidence="2 3">
    <name type="scientific">Astrephomene gubernaculifera</name>
    <dbReference type="NCBI Taxonomy" id="47775"/>
    <lineage>
        <taxon>Eukaryota</taxon>
        <taxon>Viridiplantae</taxon>
        <taxon>Chlorophyta</taxon>
        <taxon>core chlorophytes</taxon>
        <taxon>Chlorophyceae</taxon>
        <taxon>CS clade</taxon>
        <taxon>Chlamydomonadales</taxon>
        <taxon>Astrephomenaceae</taxon>
        <taxon>Astrephomene</taxon>
    </lineage>
</organism>
<dbReference type="Pfam" id="PF07714">
    <property type="entry name" value="PK_Tyr_Ser-Thr"/>
    <property type="match status" value="1"/>
</dbReference>
<protein>
    <recommendedName>
        <fullName evidence="1">Protein kinase domain-containing protein</fullName>
    </recommendedName>
</protein>
<dbReference type="InterPro" id="IPR001245">
    <property type="entry name" value="Ser-Thr/Tyr_kinase_cat_dom"/>
</dbReference>
<dbReference type="GO" id="GO:0005524">
    <property type="term" value="F:ATP binding"/>
    <property type="evidence" value="ECO:0007669"/>
    <property type="project" value="InterPro"/>
</dbReference>
<dbReference type="GO" id="GO:0004674">
    <property type="term" value="F:protein serine/threonine kinase activity"/>
    <property type="evidence" value="ECO:0007669"/>
    <property type="project" value="TreeGrafter"/>
</dbReference>
<comment type="caution">
    <text evidence="2">The sequence shown here is derived from an EMBL/GenBank/DDBJ whole genome shotgun (WGS) entry which is preliminary data.</text>
</comment>
<dbReference type="InterPro" id="IPR051681">
    <property type="entry name" value="Ser/Thr_Kinases-Pseudokinases"/>
</dbReference>
<dbReference type="PANTHER" id="PTHR44329:SF261">
    <property type="entry name" value="ZINC FINGER CONTAINING PROTEIN KINASE-RELATED"/>
    <property type="match status" value="1"/>
</dbReference>
<feature type="non-terminal residue" evidence="2">
    <location>
        <position position="169"/>
    </location>
</feature>
<feature type="non-terminal residue" evidence="2">
    <location>
        <position position="1"/>
    </location>
</feature>
<dbReference type="PROSITE" id="PS50011">
    <property type="entry name" value="PROTEIN_KINASE_DOM"/>
    <property type="match status" value="1"/>
</dbReference>
<reference evidence="2 3" key="1">
    <citation type="journal article" date="2021" name="Sci. Rep.">
        <title>Genome sequencing of the multicellular alga Astrephomene provides insights into convergent evolution of germ-soma differentiation.</title>
        <authorList>
            <person name="Yamashita S."/>
            <person name="Yamamoto K."/>
            <person name="Matsuzaki R."/>
            <person name="Suzuki S."/>
            <person name="Yamaguchi H."/>
            <person name="Hirooka S."/>
            <person name="Minakuchi Y."/>
            <person name="Miyagishima S."/>
            <person name="Kawachi M."/>
            <person name="Toyoda A."/>
            <person name="Nozaki H."/>
        </authorList>
    </citation>
    <scope>NUCLEOTIDE SEQUENCE [LARGE SCALE GENOMIC DNA]</scope>
    <source>
        <strain evidence="2 3">NIES-4017</strain>
    </source>
</reference>
<gene>
    <name evidence="2" type="ORF">Agub_g4324</name>
</gene>